<proteinExistence type="inferred from homology"/>
<sequence length="414" mass="47428">MAYSSSTFPLLSKPLIEEEVIDVAAPLRLEIKTKLGGGAEIFKNFTFRLLNSLLVNEKNFVFCPLTTLTSTACLIAASEGQTRYELTTALFDIDLQSNDEEYALIKLIRKCFKSAVHDKEGWMKAPSFLYVSERYPPLKKFKALANKYFGVSVIKTEFDQKAVIAMNERIRKESDDCIDAVIKQVGDGINMLLIDTTFFCGLWKYGFYQIKPSIFTNFNDTRSEIDFLQGFGKFRMGFNEKFQCHVIELPYNSEDTRMIILLPQQGFQVFVDTTANFVNQELMDLISASNLRHKHVEIWLPKFRSEFVISLKTFFRNFGIQNIFDSVHANFSRIVNDAENQKSHYGLFLGDIIAKTVFEVSENGFRISAPDDLVDSITENTMDMFRCNRPFMFFVVTDVGGKDMIVFHGVVKLL</sequence>
<dbReference type="PANTHER" id="PTHR11461">
    <property type="entry name" value="SERINE PROTEASE INHIBITOR, SERPIN"/>
    <property type="match status" value="1"/>
</dbReference>
<keyword evidence="4" id="KW-0325">Glycoprotein</keyword>
<feature type="domain" description="Serpin" evidence="6">
    <location>
        <begin position="47"/>
        <end position="409"/>
    </location>
</feature>
<dbReference type="SUPFAM" id="SSF56574">
    <property type="entry name" value="Serpins"/>
    <property type="match status" value="1"/>
</dbReference>
<evidence type="ECO:0000256" key="5">
    <source>
        <dbReference type="RuleBase" id="RU000411"/>
    </source>
</evidence>
<organism evidence="8 9">
    <name type="scientific">Dinothrombium tinctorium</name>
    <dbReference type="NCBI Taxonomy" id="1965070"/>
    <lineage>
        <taxon>Eukaryota</taxon>
        <taxon>Metazoa</taxon>
        <taxon>Ecdysozoa</taxon>
        <taxon>Arthropoda</taxon>
        <taxon>Chelicerata</taxon>
        <taxon>Arachnida</taxon>
        <taxon>Acari</taxon>
        <taxon>Acariformes</taxon>
        <taxon>Trombidiformes</taxon>
        <taxon>Prostigmata</taxon>
        <taxon>Anystina</taxon>
        <taxon>Parasitengona</taxon>
        <taxon>Trombidioidea</taxon>
        <taxon>Trombidiidae</taxon>
        <taxon>Dinothrombium</taxon>
    </lineage>
</organism>
<evidence type="ECO:0000313" key="8">
    <source>
        <dbReference type="EMBL" id="RWS12268.1"/>
    </source>
</evidence>
<evidence type="ECO:0000256" key="2">
    <source>
        <dbReference type="ARBA" id="ARBA00022690"/>
    </source>
</evidence>
<dbReference type="GO" id="GO:0004867">
    <property type="term" value="F:serine-type endopeptidase inhibitor activity"/>
    <property type="evidence" value="ECO:0007669"/>
    <property type="project" value="UniProtKB-KW"/>
</dbReference>
<evidence type="ECO:0000256" key="1">
    <source>
        <dbReference type="ARBA" id="ARBA00009500"/>
    </source>
</evidence>
<evidence type="ECO:0000256" key="3">
    <source>
        <dbReference type="ARBA" id="ARBA00022900"/>
    </source>
</evidence>
<dbReference type="InterPro" id="IPR000215">
    <property type="entry name" value="Serpin_fam"/>
</dbReference>
<dbReference type="InterPro" id="IPR036186">
    <property type="entry name" value="Serpin_sf"/>
</dbReference>
<reference evidence="8" key="3">
    <citation type="submission" date="2018-11" db="EMBL/GenBank/DDBJ databases">
        <title>Trombidioid mite genomics.</title>
        <authorList>
            <person name="Dong X."/>
        </authorList>
    </citation>
    <scope>NUCLEOTIDE SEQUENCE</scope>
    <source>
        <strain evidence="8">UoL-WK</strain>
    </source>
</reference>
<keyword evidence="3" id="KW-0722">Serine protease inhibitor</keyword>
<accession>A0A443RAG8</accession>
<evidence type="ECO:0000313" key="7">
    <source>
        <dbReference type="EMBL" id="RWS08453.1"/>
    </source>
</evidence>
<dbReference type="SMART" id="SM00093">
    <property type="entry name" value="SERPIN"/>
    <property type="match status" value="1"/>
</dbReference>
<gene>
    <name evidence="8" type="ORF">B4U79_00485</name>
    <name evidence="7" type="ORF">B4U79_01633</name>
</gene>
<dbReference type="InterPro" id="IPR042178">
    <property type="entry name" value="Serpin_sf_1"/>
</dbReference>
<dbReference type="Pfam" id="PF00079">
    <property type="entry name" value="Serpin"/>
    <property type="match status" value="1"/>
</dbReference>
<dbReference type="CDD" id="cd00172">
    <property type="entry name" value="serpin"/>
    <property type="match status" value="1"/>
</dbReference>
<dbReference type="Gene3D" id="3.30.497.10">
    <property type="entry name" value="Antithrombin, subunit I, domain 2"/>
    <property type="match status" value="1"/>
</dbReference>
<evidence type="ECO:0000313" key="9">
    <source>
        <dbReference type="Proteomes" id="UP000285301"/>
    </source>
</evidence>
<dbReference type="InterPro" id="IPR042185">
    <property type="entry name" value="Serpin_sf_2"/>
</dbReference>
<dbReference type="PROSITE" id="PS00284">
    <property type="entry name" value="SERPIN"/>
    <property type="match status" value="1"/>
</dbReference>
<evidence type="ECO:0000256" key="4">
    <source>
        <dbReference type="ARBA" id="ARBA00023180"/>
    </source>
</evidence>
<dbReference type="OrthoDB" id="6485996at2759"/>
<protein>
    <submittedName>
        <fullName evidence="8">Protein Z-dependent protease inhibitor-like isoform X1</fullName>
    </submittedName>
</protein>
<dbReference type="EMBL" id="NCKU01002962">
    <property type="protein sequence ID" value="RWS08453.1"/>
    <property type="molecule type" value="Genomic_DNA"/>
</dbReference>
<keyword evidence="9" id="KW-1185">Reference proteome</keyword>
<dbReference type="Proteomes" id="UP000285301">
    <property type="component" value="Unassembled WGS sequence"/>
</dbReference>
<dbReference type="AlphaFoldDB" id="A0A443RAG8"/>
<reference evidence="9" key="2">
    <citation type="journal article" date="2018" name="Gigascience">
        <title>Genomes of trombidid mites reveal novel predicted allergens and laterally-transferred genes associated with secondary metabolism.</title>
        <authorList>
            <person name="Dong X."/>
            <person name="Chaisiri K."/>
            <person name="Xia D."/>
            <person name="Armstrong S.D."/>
            <person name="Fang Y."/>
            <person name="Donnelly M.J."/>
            <person name="Kadowaki T."/>
            <person name="McGarry J.W."/>
            <person name="Darby A.C."/>
            <person name="Makepeace B.L."/>
        </authorList>
    </citation>
    <scope>NUCLEOTIDE SEQUENCE [LARGE SCALE GENOMIC DNA]</scope>
</reference>
<dbReference type="GO" id="GO:0005615">
    <property type="term" value="C:extracellular space"/>
    <property type="evidence" value="ECO:0007669"/>
    <property type="project" value="InterPro"/>
</dbReference>
<dbReference type="EMBL" id="NCKU01001373">
    <property type="protein sequence ID" value="RWS12268.1"/>
    <property type="molecule type" value="Genomic_DNA"/>
</dbReference>
<dbReference type="Gene3D" id="2.30.39.10">
    <property type="entry name" value="Alpha-1-antitrypsin, domain 1"/>
    <property type="match status" value="1"/>
</dbReference>
<comment type="caution">
    <text evidence="8">The sequence shown here is derived from an EMBL/GenBank/DDBJ whole genome shotgun (WGS) entry which is preliminary data.</text>
</comment>
<dbReference type="PANTHER" id="PTHR11461:SF211">
    <property type="entry name" value="GH10112P-RELATED"/>
    <property type="match status" value="1"/>
</dbReference>
<dbReference type="InterPro" id="IPR023795">
    <property type="entry name" value="Serpin_CS"/>
</dbReference>
<dbReference type="STRING" id="1965070.A0A443RAG8"/>
<dbReference type="InterPro" id="IPR023796">
    <property type="entry name" value="Serpin_dom"/>
</dbReference>
<keyword evidence="2 8" id="KW-0646">Protease inhibitor</keyword>
<evidence type="ECO:0000259" key="6">
    <source>
        <dbReference type="SMART" id="SM00093"/>
    </source>
</evidence>
<reference evidence="8" key="1">
    <citation type="journal article" date="2018" name="Gigascience">
        <title>Genomes of trombidid mites reveal novel predicted allergens and laterally-transferred genes associated with secondary metabolism.</title>
        <authorList>
            <person name="Dong X."/>
            <person name="Chaisiri K."/>
            <person name="Xia D."/>
            <person name="Armstrong S.D."/>
            <person name="Fang Y."/>
            <person name="Donnelly M.J."/>
            <person name="Kadowaki T."/>
            <person name="McGarry J.W."/>
            <person name="Darby A.C."/>
            <person name="Makepeace B.L."/>
        </authorList>
    </citation>
    <scope>NUCLEOTIDE SEQUENCE</scope>
    <source>
        <strain evidence="8">UoL-WK</strain>
    </source>
</reference>
<name>A0A443RAG8_9ACAR</name>
<comment type="similarity">
    <text evidence="1 5">Belongs to the serpin family.</text>
</comment>